<dbReference type="Pfam" id="PF00005">
    <property type="entry name" value="ABC_tran"/>
    <property type="match status" value="2"/>
</dbReference>
<keyword evidence="11" id="KW-0175">Coiled coil</keyword>
<evidence type="ECO:0000313" key="13">
    <source>
        <dbReference type="EMBL" id="KRG22149.1"/>
    </source>
</evidence>
<dbReference type="InterPro" id="IPR032781">
    <property type="entry name" value="ABC_tran_Xtn"/>
</dbReference>
<dbReference type="InterPro" id="IPR017871">
    <property type="entry name" value="ABC_transporter-like_CS"/>
</dbReference>
<dbReference type="SMART" id="SM00382">
    <property type="entry name" value="AAA"/>
    <property type="match status" value="2"/>
</dbReference>
<dbReference type="CDD" id="cd03221">
    <property type="entry name" value="ABCF_EF-3"/>
    <property type="match status" value="2"/>
</dbReference>
<reference evidence="13" key="1">
    <citation type="submission" date="2015-09" db="EMBL/GenBank/DDBJ databases">
        <title>Draft Genome Sequences of Two Novel Amoeba-resistant Intranuclear Bacteria, Candidatus Berkiella cookevillensis and Candidatus Berkiella aquae.</title>
        <authorList>
            <person name="Mehari Y.T."/>
            <person name="Arivett B.A."/>
            <person name="Farone A.L."/>
            <person name="Gunderson J.H."/>
            <person name="Farone M.B."/>
        </authorList>
    </citation>
    <scope>NUCLEOTIDE SEQUENCE [LARGE SCALE GENOMIC DNA]</scope>
    <source>
        <strain evidence="13">HT99</strain>
    </source>
</reference>
<dbReference type="Pfam" id="PF16326">
    <property type="entry name" value="ABC_tran_CTD"/>
    <property type="match status" value="1"/>
</dbReference>
<keyword evidence="3 11" id="KW-0547">Nucleotide-binding</keyword>
<keyword evidence="2 11" id="KW-0677">Repeat</keyword>
<evidence type="ECO:0000256" key="5">
    <source>
        <dbReference type="ARBA" id="ARBA00022801"/>
    </source>
</evidence>
<dbReference type="GO" id="GO:0003677">
    <property type="term" value="F:DNA binding"/>
    <property type="evidence" value="ECO:0007669"/>
    <property type="project" value="UniProtKB-UniRule"/>
</dbReference>
<evidence type="ECO:0000256" key="6">
    <source>
        <dbReference type="ARBA" id="ARBA00022840"/>
    </source>
</evidence>
<dbReference type="GO" id="GO:0005737">
    <property type="term" value="C:cytoplasm"/>
    <property type="evidence" value="ECO:0007669"/>
    <property type="project" value="UniProtKB-SubCell"/>
</dbReference>
<comment type="subcellular location">
    <subcellularLocation>
        <location evidence="11">Cytoplasm</location>
    </subcellularLocation>
    <text evidence="11">Associates with ribosomes.</text>
</comment>
<evidence type="ECO:0000256" key="7">
    <source>
        <dbReference type="ARBA" id="ARBA00023125"/>
    </source>
</evidence>
<dbReference type="GO" id="GO:0043022">
    <property type="term" value="F:ribosome binding"/>
    <property type="evidence" value="ECO:0007669"/>
    <property type="project" value="UniProtKB-UniRule"/>
</dbReference>
<dbReference type="STRING" id="295108.HT99x_00566"/>
<evidence type="ECO:0000259" key="12">
    <source>
        <dbReference type="PROSITE" id="PS50893"/>
    </source>
</evidence>
<dbReference type="HAMAP" id="MF_00848">
    <property type="entry name" value="Uup"/>
    <property type="match status" value="1"/>
</dbReference>
<feature type="coiled-coil region" evidence="11">
    <location>
        <begin position="575"/>
        <end position="636"/>
    </location>
</feature>
<dbReference type="FunFam" id="3.40.50.300:FF:000309">
    <property type="entry name" value="ABC transporter ATP-binding protein"/>
    <property type="match status" value="1"/>
</dbReference>
<keyword evidence="5 11" id="KW-0378">Hydrolase</keyword>
<dbReference type="InterPro" id="IPR051309">
    <property type="entry name" value="ABCF_ATPase"/>
</dbReference>
<keyword evidence="4 11" id="KW-0227">DNA damage</keyword>
<evidence type="ECO:0000256" key="1">
    <source>
        <dbReference type="ARBA" id="ARBA00022490"/>
    </source>
</evidence>
<dbReference type="EMBL" id="LKAJ01000002">
    <property type="protein sequence ID" value="KRG22149.1"/>
    <property type="molecule type" value="Genomic_DNA"/>
</dbReference>
<organism evidence="13">
    <name type="scientific">Candidatus Berkiella aquae</name>
    <dbReference type="NCBI Taxonomy" id="295108"/>
    <lineage>
        <taxon>Bacteria</taxon>
        <taxon>Pseudomonadati</taxon>
        <taxon>Pseudomonadota</taxon>
        <taxon>Gammaproteobacteria</taxon>
        <taxon>Candidatus Berkiellales</taxon>
        <taxon>Candidatus Berkiellaceae</taxon>
        <taxon>Candidatus Berkiella</taxon>
    </lineage>
</organism>
<dbReference type="InterPro" id="IPR032524">
    <property type="entry name" value="ABC_tran_C"/>
</dbReference>
<dbReference type="InterPro" id="IPR027417">
    <property type="entry name" value="P-loop_NTPase"/>
</dbReference>
<feature type="binding site" evidence="11">
    <location>
        <begin position="42"/>
        <end position="49"/>
    </location>
    <ligand>
        <name>ATP</name>
        <dbReference type="ChEBI" id="CHEBI:30616"/>
        <label>1</label>
    </ligand>
</feature>
<sequence>MDGLAHMPLVTLKDLYFSVGEFPLLDNVNFDINPQERIALIGRNGEGKSTLFRILSQTIAADAGQIIKPNYLRIAMLAQELPELHEITVYEAVSEGLADLRDVLLAYHQHISQLDNHDEAWINKLSDLQQILDQRDGWQIQQRVDRVIQALGLPADKKMSELSGGWRRRVALGAALVEEPDVLLLDEPTNHLDLDAIQWLETMLKQYPKTLIFITHDRALLRALATRIVELDRGKLISYPPDYDAFLARKEAALAEEQRHNALFDKKLSEEEQWIRQGVKARRTRNEGRVRALKALREERKQRRELKEKPVFAINESATTGKTVIQAQNIFFGYENRPPLIKDFTFTVQRGDKIAIVGPNGSGKTTLIKLLLGLLKPTSGMLKHSPANQIAFFDQTRDRLRPEETVMSNVAEGDDFVEIDGKKRHIVGYLGDFLFSPVKCRALVKTLSGGEQNRLLLAKLFSKPANVLVLDEPTNDLDIESLDVLENLLLHYPGTVIIISHDREFIDNIATHCIAFTDEGISINVGGYSDFLQRNALIQNATKEKEVKTIKTQASKKGVESKKEQKLSYNQQRELASLPSQIEKLEKEIQVIQNQMCEPNFYDKPKTEVQTIGCKLSDLEKKLSEAYQRWEELDSKE</sequence>
<evidence type="ECO:0000256" key="3">
    <source>
        <dbReference type="ARBA" id="ARBA00022741"/>
    </source>
</evidence>
<dbReference type="PROSITE" id="PS00211">
    <property type="entry name" value="ABC_TRANSPORTER_1"/>
    <property type="match status" value="2"/>
</dbReference>
<proteinExistence type="inferred from homology"/>
<feature type="binding site" evidence="11">
    <location>
        <begin position="358"/>
        <end position="365"/>
    </location>
    <ligand>
        <name>ATP</name>
        <dbReference type="ChEBI" id="CHEBI:30616"/>
        <label>2</label>
    </ligand>
</feature>
<feature type="domain" description="ABC transporter" evidence="12">
    <location>
        <begin position="10"/>
        <end position="258"/>
    </location>
</feature>
<name>A0A0Q9YMY7_9GAMM</name>
<evidence type="ECO:0000256" key="9">
    <source>
        <dbReference type="ARBA" id="ARBA00049360"/>
    </source>
</evidence>
<evidence type="ECO:0000256" key="8">
    <source>
        <dbReference type="ARBA" id="ARBA00023204"/>
    </source>
</evidence>
<evidence type="ECO:0000256" key="4">
    <source>
        <dbReference type="ARBA" id="ARBA00022763"/>
    </source>
</evidence>
<dbReference type="GO" id="GO:0016887">
    <property type="term" value="F:ATP hydrolysis activity"/>
    <property type="evidence" value="ECO:0007669"/>
    <property type="project" value="UniProtKB-UniRule"/>
</dbReference>
<comment type="caution">
    <text evidence="13">The sequence shown here is derived from an EMBL/GenBank/DDBJ whole genome shotgun (WGS) entry which is preliminary data.</text>
</comment>
<dbReference type="PANTHER" id="PTHR42855:SF1">
    <property type="entry name" value="ABC TRANSPORTER DOMAIN-CONTAINING PROTEIN"/>
    <property type="match status" value="1"/>
</dbReference>
<dbReference type="InterPro" id="IPR037118">
    <property type="entry name" value="Val-tRNA_synth_C_sf"/>
</dbReference>
<comment type="function">
    <text evidence="11">Probably plays a role in ribosome assembly or function. May be involved in resolution of branched DNA intermediates that result from template switching in postreplication gaps. Binds DNA and has ATPase activity.</text>
</comment>
<dbReference type="AlphaFoldDB" id="A0A0Q9YMY7"/>
<dbReference type="Gene3D" id="1.10.287.380">
    <property type="entry name" value="Valyl-tRNA synthetase, C-terminal domain"/>
    <property type="match status" value="1"/>
</dbReference>
<keyword evidence="1 11" id="KW-0963">Cytoplasm</keyword>
<dbReference type="Gene3D" id="3.40.50.300">
    <property type="entry name" value="P-loop containing nucleotide triphosphate hydrolases"/>
    <property type="match status" value="2"/>
</dbReference>
<comment type="similarity">
    <text evidence="10 11">Belongs to the ABC transporter superfamily. ABCF family. Uup subfamily.</text>
</comment>
<dbReference type="FunFam" id="3.40.50.300:FF:000011">
    <property type="entry name" value="Putative ABC transporter ATP-binding component"/>
    <property type="match status" value="1"/>
</dbReference>
<dbReference type="PROSITE" id="PS50893">
    <property type="entry name" value="ABC_TRANSPORTER_2"/>
    <property type="match status" value="2"/>
</dbReference>
<keyword evidence="6 11" id="KW-0067">ATP-binding</keyword>
<evidence type="ECO:0000256" key="11">
    <source>
        <dbReference type="HAMAP-Rule" id="MF_00848"/>
    </source>
</evidence>
<dbReference type="Pfam" id="PF12848">
    <property type="entry name" value="ABC_tran_Xtn"/>
    <property type="match status" value="1"/>
</dbReference>
<dbReference type="EC" id="3.6.1.-" evidence="11"/>
<accession>A0A0Q9YMY7</accession>
<dbReference type="SUPFAM" id="SSF52540">
    <property type="entry name" value="P-loop containing nucleoside triphosphate hydrolases"/>
    <property type="match status" value="2"/>
</dbReference>
<dbReference type="GO" id="GO:0005524">
    <property type="term" value="F:ATP binding"/>
    <property type="evidence" value="ECO:0007669"/>
    <property type="project" value="UniProtKB-UniRule"/>
</dbReference>
<evidence type="ECO:0000256" key="2">
    <source>
        <dbReference type="ARBA" id="ARBA00022737"/>
    </source>
</evidence>
<dbReference type="InterPro" id="IPR043686">
    <property type="entry name" value="Uup"/>
</dbReference>
<protein>
    <recommendedName>
        <fullName evidence="11">ATP-binding protein Uup</fullName>
        <ecNumber evidence="11">3.6.1.-</ecNumber>
    </recommendedName>
</protein>
<evidence type="ECO:0000256" key="10">
    <source>
        <dbReference type="ARBA" id="ARBA00061478"/>
    </source>
</evidence>
<dbReference type="InterPro" id="IPR003439">
    <property type="entry name" value="ABC_transporter-like_ATP-bd"/>
</dbReference>
<keyword evidence="8 11" id="KW-0234">DNA repair</keyword>
<feature type="domain" description="ABC transporter" evidence="12">
    <location>
        <begin position="325"/>
        <end position="550"/>
    </location>
</feature>
<dbReference type="GO" id="GO:0006281">
    <property type="term" value="P:DNA repair"/>
    <property type="evidence" value="ECO:0007669"/>
    <property type="project" value="UniProtKB-KW"/>
</dbReference>
<dbReference type="PANTHER" id="PTHR42855">
    <property type="entry name" value="ABC TRANSPORTER ATP-BINDING SUBUNIT"/>
    <property type="match status" value="1"/>
</dbReference>
<dbReference type="InterPro" id="IPR003593">
    <property type="entry name" value="AAA+_ATPase"/>
</dbReference>
<gene>
    <name evidence="11 13" type="primary">uup</name>
    <name evidence="13" type="ORF">HT99x_00566</name>
</gene>
<comment type="catalytic activity">
    <reaction evidence="9 11">
        <text>ATP + H2O = ADP + phosphate + H(+)</text>
        <dbReference type="Rhea" id="RHEA:13065"/>
        <dbReference type="ChEBI" id="CHEBI:15377"/>
        <dbReference type="ChEBI" id="CHEBI:15378"/>
        <dbReference type="ChEBI" id="CHEBI:30616"/>
        <dbReference type="ChEBI" id="CHEBI:43474"/>
        <dbReference type="ChEBI" id="CHEBI:456216"/>
    </reaction>
</comment>
<keyword evidence="7 11" id="KW-0238">DNA-binding</keyword>